<dbReference type="Proteomes" id="UP000000552">
    <property type="component" value="Chromosome"/>
</dbReference>
<organism evidence="3 4">
    <name type="scientific">Mesorhizobium japonicum (strain LMG 29417 / CECT 9101 / MAFF 303099)</name>
    <name type="common">Mesorhizobium loti (strain MAFF 303099)</name>
    <dbReference type="NCBI Taxonomy" id="266835"/>
    <lineage>
        <taxon>Bacteria</taxon>
        <taxon>Pseudomonadati</taxon>
        <taxon>Pseudomonadota</taxon>
        <taxon>Alphaproteobacteria</taxon>
        <taxon>Hyphomicrobiales</taxon>
        <taxon>Phyllobacteriaceae</taxon>
        <taxon>Mesorhizobium</taxon>
    </lineage>
</organism>
<dbReference type="PANTHER" id="PTHR13343">
    <property type="entry name" value="CREG1 PROTEIN"/>
    <property type="match status" value="1"/>
</dbReference>
<dbReference type="InterPro" id="IPR019595">
    <property type="entry name" value="DUF2470"/>
</dbReference>
<feature type="domain" description="CREG-like beta-barrel" evidence="2">
    <location>
        <begin position="26"/>
        <end position="168"/>
    </location>
</feature>
<dbReference type="EMBL" id="BA000012">
    <property type="protein sequence ID" value="BAB49843.1"/>
    <property type="molecule type" value="Genomic_DNA"/>
</dbReference>
<feature type="domain" description="DUF2470" evidence="1">
    <location>
        <begin position="187"/>
        <end position="257"/>
    </location>
</feature>
<dbReference type="SUPFAM" id="SSF50475">
    <property type="entry name" value="FMN-binding split barrel"/>
    <property type="match status" value="1"/>
</dbReference>
<dbReference type="Gene3D" id="2.30.110.10">
    <property type="entry name" value="Electron Transport, Fmn-binding Protein, Chain A"/>
    <property type="match status" value="1"/>
</dbReference>
<dbReference type="HOGENOM" id="CLU_053419_1_2_5"/>
<reference evidence="3 4" key="1">
    <citation type="journal article" date="2000" name="DNA Res.">
        <title>Complete genome structure of the nitrogen-fixing symbiotic bacterium Mesorhizobium loti.</title>
        <authorList>
            <person name="Kaneko T."/>
            <person name="Nakamura Y."/>
            <person name="Sato S."/>
            <person name="Asamizu E."/>
            <person name="Kato T."/>
            <person name="Sasamoto S."/>
            <person name="Watanabe A."/>
            <person name="Idesawa K."/>
            <person name="Ishikawa A."/>
            <person name="Kawashima K."/>
            <person name="Kimura T."/>
            <person name="Kishida Y."/>
            <person name="Kiyokawa C."/>
            <person name="Kohara M."/>
            <person name="Matsumoto M."/>
            <person name="Matsuno A."/>
            <person name="Mochizuki Y."/>
            <person name="Nakayama S."/>
            <person name="Nakazaki N."/>
            <person name="Shimpo S."/>
            <person name="Sugimoto M."/>
            <person name="Takeuchi C."/>
            <person name="Yamada M."/>
            <person name="Tabata S."/>
        </authorList>
    </citation>
    <scope>NUCLEOTIDE SEQUENCE [LARGE SCALE GENOMIC DNA]</scope>
    <source>
        <strain evidence="4">LMG 29417 / CECT 9101 / MAFF 303099</strain>
    </source>
</reference>
<gene>
    <name evidence="3" type="ordered locus">mlr2805</name>
</gene>
<evidence type="ECO:0000259" key="2">
    <source>
        <dbReference type="Pfam" id="PF13883"/>
    </source>
</evidence>
<sequence>MEQENQLSRTKPLDDRKKDVIRQTDAEAIRLAKTLLRSARFGALAVLEPRTGSPLASRVGVATDIDGAPLILVSMLSAHTPAMLADPRCSLLLGEPGKGDPLAHPRLSLICQASRLERGSDAHTRAERRYLNRNPKANLYAGLGDFSIFRLEPQRASLNGGFGKAYLLDRSDLVTVGPIVQELAASEQSAIEHMNADHLDAIAVYAHDYAGASSDGWGIAGLDADGMDLVSGDNVCRVFFPQPLIAARELRPVLVEMARGGRAARQANNET</sequence>
<dbReference type="Pfam" id="PF13883">
    <property type="entry name" value="CREG_beta-barrel"/>
    <property type="match status" value="1"/>
</dbReference>
<dbReference type="GO" id="GO:0005737">
    <property type="term" value="C:cytoplasm"/>
    <property type="evidence" value="ECO:0007669"/>
    <property type="project" value="UniProtKB-ARBA"/>
</dbReference>
<dbReference type="eggNOG" id="COG0748">
    <property type="taxonomic scope" value="Bacteria"/>
</dbReference>
<dbReference type="Gene3D" id="3.20.180.10">
    <property type="entry name" value="PNP-oxidase-like"/>
    <property type="match status" value="1"/>
</dbReference>
<protein>
    <submittedName>
        <fullName evidence="3">Mlr2805 protein</fullName>
    </submittedName>
</protein>
<dbReference type="InterPro" id="IPR037119">
    <property type="entry name" value="Haem_oxidase_HugZ-like_sf"/>
</dbReference>
<dbReference type="InterPro" id="IPR012349">
    <property type="entry name" value="Split_barrel_FMN-bd"/>
</dbReference>
<dbReference type="InterPro" id="IPR055343">
    <property type="entry name" value="CREG_beta-barrel"/>
</dbReference>
<evidence type="ECO:0000259" key="1">
    <source>
        <dbReference type="Pfam" id="PF10615"/>
    </source>
</evidence>
<accession>Q98HM3</accession>
<evidence type="ECO:0000313" key="4">
    <source>
        <dbReference type="Proteomes" id="UP000000552"/>
    </source>
</evidence>
<dbReference type="PANTHER" id="PTHR13343:SF17">
    <property type="entry name" value="CELLULAR REPRESSOR OF E1A-STIMULATED GENES, ISOFORM A"/>
    <property type="match status" value="1"/>
</dbReference>
<dbReference type="AlphaFoldDB" id="Q98HM3"/>
<proteinExistence type="predicted"/>
<dbReference type="Pfam" id="PF10615">
    <property type="entry name" value="DUF2470"/>
    <property type="match status" value="1"/>
</dbReference>
<dbReference type="KEGG" id="mlo:mlr2805"/>
<evidence type="ECO:0000313" key="3">
    <source>
        <dbReference type="EMBL" id="BAB49843.1"/>
    </source>
</evidence>
<name>Q98HM3_RHILO</name>